<dbReference type="GO" id="GO:0008684">
    <property type="term" value="F:2-oxopent-4-enoate hydratase activity"/>
    <property type="evidence" value="ECO:0007669"/>
    <property type="project" value="TreeGrafter"/>
</dbReference>
<accession>A0A254TJM5</accession>
<dbReference type="Pfam" id="PF01557">
    <property type="entry name" value="FAA_hydrolase"/>
    <property type="match status" value="1"/>
</dbReference>
<evidence type="ECO:0000256" key="1">
    <source>
        <dbReference type="ARBA" id="ARBA00023239"/>
    </source>
</evidence>
<evidence type="ECO:0000313" key="4">
    <source>
        <dbReference type="Proteomes" id="UP000197535"/>
    </source>
</evidence>
<evidence type="ECO:0000313" key="3">
    <source>
        <dbReference type="EMBL" id="OWW22397.1"/>
    </source>
</evidence>
<keyword evidence="4" id="KW-1185">Reference proteome</keyword>
<dbReference type="GO" id="GO:0005737">
    <property type="term" value="C:cytoplasm"/>
    <property type="evidence" value="ECO:0007669"/>
    <property type="project" value="TreeGrafter"/>
</dbReference>
<proteinExistence type="predicted"/>
<dbReference type="AlphaFoldDB" id="A0A254TJM5"/>
<dbReference type="Gene3D" id="3.90.850.10">
    <property type="entry name" value="Fumarylacetoacetase-like, C-terminal domain"/>
    <property type="match status" value="1"/>
</dbReference>
<comment type="caution">
    <text evidence="3">The sequence shown here is derived from an EMBL/GenBank/DDBJ whole genome shotgun (WGS) entry which is preliminary data.</text>
</comment>
<dbReference type="Proteomes" id="UP000197535">
    <property type="component" value="Unassembled WGS sequence"/>
</dbReference>
<dbReference type="SUPFAM" id="SSF56529">
    <property type="entry name" value="FAH"/>
    <property type="match status" value="1"/>
</dbReference>
<reference evidence="3 4" key="1">
    <citation type="submission" date="2016-02" db="EMBL/GenBank/DDBJ databases">
        <authorList>
            <person name="Wen L."/>
            <person name="He K."/>
            <person name="Yang H."/>
        </authorList>
    </citation>
    <scope>NUCLEOTIDE SEQUENCE [LARGE SCALE GENOMIC DNA]</scope>
    <source>
        <strain evidence="3 4">TSA40</strain>
    </source>
</reference>
<dbReference type="InterPro" id="IPR036663">
    <property type="entry name" value="Fumarylacetoacetase_C_sf"/>
</dbReference>
<dbReference type="EMBL" id="LSTO01000001">
    <property type="protein sequence ID" value="OWW22397.1"/>
    <property type="molecule type" value="Genomic_DNA"/>
</dbReference>
<sequence length="251" mass="26559">MTNIAQAASLLAARRRTGITGPLLPDHLRPQDIASALAIQAGVIEQLGEQAGGWKCGLNADPPVIMAPIHAGTIHTAGSCTVWTEAGQVRIEPELAFILGHDLPARNTPYSPAEVDAAVARIHLALELIGSRYDDPASAGYLDNLADGLLNQGMLLGPEIAGDAVETLEIRIRMEEGAEQVLDGKHPNGDPRAPLYWLVEFLRGRGTGLRKGQAVITGSFAGSILVPVEQDIAIRFGERGEIAVRFTSNAG</sequence>
<dbReference type="InterPro" id="IPR050772">
    <property type="entry name" value="Hydratase-Decarb/MhpD_sf"/>
</dbReference>
<organism evidence="3 4">
    <name type="scientific">Noviherbaspirillum denitrificans</name>
    <dbReference type="NCBI Taxonomy" id="1968433"/>
    <lineage>
        <taxon>Bacteria</taxon>
        <taxon>Pseudomonadati</taxon>
        <taxon>Pseudomonadota</taxon>
        <taxon>Betaproteobacteria</taxon>
        <taxon>Burkholderiales</taxon>
        <taxon>Oxalobacteraceae</taxon>
        <taxon>Noviherbaspirillum</taxon>
    </lineage>
</organism>
<protein>
    <recommendedName>
        <fullName evidence="2">Fumarylacetoacetase-like C-terminal domain-containing protein</fullName>
    </recommendedName>
</protein>
<keyword evidence="1" id="KW-0456">Lyase</keyword>
<dbReference type="InterPro" id="IPR011234">
    <property type="entry name" value="Fumarylacetoacetase-like_C"/>
</dbReference>
<gene>
    <name evidence="3" type="ORF">AYR66_25780</name>
</gene>
<name>A0A254TJM5_9BURK</name>
<dbReference type="PANTHER" id="PTHR30143:SF0">
    <property type="entry name" value="2-KETO-4-PENTENOATE HYDRATASE"/>
    <property type="match status" value="1"/>
</dbReference>
<feature type="domain" description="Fumarylacetoacetase-like C-terminal" evidence="2">
    <location>
        <begin position="76"/>
        <end position="237"/>
    </location>
</feature>
<evidence type="ECO:0000259" key="2">
    <source>
        <dbReference type="Pfam" id="PF01557"/>
    </source>
</evidence>
<dbReference type="PANTHER" id="PTHR30143">
    <property type="entry name" value="ACID HYDRATASE"/>
    <property type="match status" value="1"/>
</dbReference>